<name>A0A9Q1L915_9SOLA</name>
<gene>
    <name evidence="1" type="ORF">K7X08_036503</name>
</gene>
<reference evidence="2" key="1">
    <citation type="journal article" date="2023" name="Proc. Natl. Acad. Sci. U.S.A.">
        <title>Genomic and structural basis for evolution of tropane alkaloid biosynthesis.</title>
        <authorList>
            <person name="Wanga Y.-J."/>
            <person name="Taina T."/>
            <person name="Yua J.-Y."/>
            <person name="Lia J."/>
            <person name="Xua B."/>
            <person name="Chenc J."/>
            <person name="D'Auriad J.C."/>
            <person name="Huanga J.-P."/>
            <person name="Huanga S.-X."/>
        </authorList>
    </citation>
    <scope>NUCLEOTIDE SEQUENCE [LARGE SCALE GENOMIC DNA]</scope>
    <source>
        <strain evidence="2">cv. KIB-2019</strain>
    </source>
</reference>
<dbReference type="OrthoDB" id="125347at2759"/>
<comment type="caution">
    <text evidence="1">The sequence shown here is derived from an EMBL/GenBank/DDBJ whole genome shotgun (WGS) entry which is preliminary data.</text>
</comment>
<evidence type="ECO:0000313" key="1">
    <source>
        <dbReference type="EMBL" id="KAJ8529668.1"/>
    </source>
</evidence>
<organism evidence="1 2">
    <name type="scientific">Anisodus acutangulus</name>
    <dbReference type="NCBI Taxonomy" id="402998"/>
    <lineage>
        <taxon>Eukaryota</taxon>
        <taxon>Viridiplantae</taxon>
        <taxon>Streptophyta</taxon>
        <taxon>Embryophyta</taxon>
        <taxon>Tracheophyta</taxon>
        <taxon>Spermatophyta</taxon>
        <taxon>Magnoliopsida</taxon>
        <taxon>eudicotyledons</taxon>
        <taxon>Gunneridae</taxon>
        <taxon>Pentapetalae</taxon>
        <taxon>asterids</taxon>
        <taxon>lamiids</taxon>
        <taxon>Solanales</taxon>
        <taxon>Solanaceae</taxon>
        <taxon>Solanoideae</taxon>
        <taxon>Hyoscyameae</taxon>
        <taxon>Anisodus</taxon>
    </lineage>
</organism>
<proteinExistence type="predicted"/>
<accession>A0A9Q1L915</accession>
<sequence length="221" mass="24938">MRYNVLPLDTHYDWIVEDIHVGFQFDFIRIDNNFGPFLNTHFKISSPRHKGHGWEASYSHMKTLITISNDKDLKRMIKFHGNSGTTEIYVMTEEAVDPDFSNMPGSRSSRTTLSEMAVPVEAPLSVMEDIVDDPNEPGLLLDVNFDVVGDTNNVDDTIEIAAEMPVPVSFAAANYDEKNVKAALQWQNDITGVGQRGVTGKIRSRGQWTKVVQLWEKDSFS</sequence>
<dbReference type="EMBL" id="JAJAGQ010000022">
    <property type="protein sequence ID" value="KAJ8529668.1"/>
    <property type="molecule type" value="Genomic_DNA"/>
</dbReference>
<dbReference type="Proteomes" id="UP001152561">
    <property type="component" value="Unassembled WGS sequence"/>
</dbReference>
<evidence type="ECO:0000313" key="2">
    <source>
        <dbReference type="Proteomes" id="UP001152561"/>
    </source>
</evidence>
<dbReference type="AlphaFoldDB" id="A0A9Q1L915"/>
<protein>
    <submittedName>
        <fullName evidence="1">Uncharacterized protein</fullName>
    </submittedName>
</protein>
<keyword evidence="2" id="KW-1185">Reference proteome</keyword>